<dbReference type="GO" id="GO:0046813">
    <property type="term" value="P:receptor-mediated virion attachment to host cell"/>
    <property type="evidence" value="ECO:0007669"/>
    <property type="project" value="TreeGrafter"/>
</dbReference>
<feature type="transmembrane region" description="Helical" evidence="4">
    <location>
        <begin position="371"/>
        <end position="392"/>
    </location>
</feature>
<name>A0A3M6PWP3_9BURK</name>
<feature type="transmembrane region" description="Helical" evidence="4">
    <location>
        <begin position="275"/>
        <end position="294"/>
    </location>
</feature>
<keyword evidence="4" id="KW-0812">Transmembrane</keyword>
<dbReference type="Pfam" id="PF13181">
    <property type="entry name" value="TPR_8"/>
    <property type="match status" value="1"/>
</dbReference>
<evidence type="ECO:0000256" key="2">
    <source>
        <dbReference type="ARBA" id="ARBA00022803"/>
    </source>
</evidence>
<evidence type="ECO:0000313" key="5">
    <source>
        <dbReference type="EMBL" id="RMW95499.1"/>
    </source>
</evidence>
<feature type="repeat" description="TPR" evidence="3">
    <location>
        <begin position="673"/>
        <end position="706"/>
    </location>
</feature>
<keyword evidence="1" id="KW-0677">Repeat</keyword>
<feature type="transmembrane region" description="Helical" evidence="4">
    <location>
        <begin position="230"/>
        <end position="249"/>
    </location>
</feature>
<accession>A0A3M6PWP3</accession>
<dbReference type="InterPro" id="IPR050498">
    <property type="entry name" value="Ycf3"/>
</dbReference>
<gene>
    <name evidence="5" type="ORF">EBQ25_11805</name>
</gene>
<evidence type="ECO:0000313" key="6">
    <source>
        <dbReference type="Proteomes" id="UP000267035"/>
    </source>
</evidence>
<organism evidence="5 6">
    <name type="scientific">Allofranklinella schreckenbergeri</name>
    <dbReference type="NCBI Taxonomy" id="1076744"/>
    <lineage>
        <taxon>Bacteria</taxon>
        <taxon>Pseudomonadati</taxon>
        <taxon>Pseudomonadota</taxon>
        <taxon>Betaproteobacteria</taxon>
        <taxon>Burkholderiales</taxon>
        <taxon>Comamonadaceae</taxon>
        <taxon>Allofranklinella</taxon>
    </lineage>
</organism>
<dbReference type="PANTHER" id="PTHR44858">
    <property type="entry name" value="TETRATRICOPEPTIDE REPEAT PROTEIN 6"/>
    <property type="match status" value="1"/>
</dbReference>
<feature type="transmembrane region" description="Helical" evidence="4">
    <location>
        <begin position="328"/>
        <end position="349"/>
    </location>
</feature>
<dbReference type="AlphaFoldDB" id="A0A3M6PWP3"/>
<evidence type="ECO:0000256" key="1">
    <source>
        <dbReference type="ARBA" id="ARBA00022737"/>
    </source>
</evidence>
<dbReference type="PANTHER" id="PTHR44858:SF1">
    <property type="entry name" value="UDP-N-ACETYLGLUCOSAMINE--PEPTIDE N-ACETYLGLUCOSAMINYLTRANSFERASE SPINDLY-RELATED"/>
    <property type="match status" value="1"/>
</dbReference>
<dbReference type="EMBL" id="RDQL01000025">
    <property type="protein sequence ID" value="RMW95499.1"/>
    <property type="molecule type" value="Genomic_DNA"/>
</dbReference>
<keyword evidence="6" id="KW-1185">Reference proteome</keyword>
<proteinExistence type="predicted"/>
<dbReference type="Gene3D" id="1.25.40.10">
    <property type="entry name" value="Tetratricopeptide repeat domain"/>
    <property type="match status" value="2"/>
</dbReference>
<reference evidence="5 6" key="1">
    <citation type="submission" date="2018-10" db="EMBL/GenBank/DDBJ databases">
        <title>Comamonadaceae CDC group NO-1 genome sequencing and assembly.</title>
        <authorList>
            <person name="Bernier A.-M."/>
            <person name="Bernard K."/>
        </authorList>
    </citation>
    <scope>NUCLEOTIDE SEQUENCE [LARGE SCALE GENOMIC DNA]</scope>
    <source>
        <strain evidence="5 6">NML161473</strain>
    </source>
</reference>
<feature type="transmembrane region" description="Helical" evidence="4">
    <location>
        <begin position="45"/>
        <end position="64"/>
    </location>
</feature>
<feature type="transmembrane region" description="Helical" evidence="4">
    <location>
        <begin position="399"/>
        <end position="420"/>
    </location>
</feature>
<feature type="transmembrane region" description="Helical" evidence="4">
    <location>
        <begin position="452"/>
        <end position="469"/>
    </location>
</feature>
<feature type="transmembrane region" description="Helical" evidence="4">
    <location>
        <begin position="172"/>
        <end position="192"/>
    </location>
</feature>
<evidence type="ECO:0000256" key="3">
    <source>
        <dbReference type="PROSITE-ProRule" id="PRU00339"/>
    </source>
</evidence>
<keyword evidence="4" id="KW-0472">Membrane</keyword>
<keyword evidence="2 3" id="KW-0802">TPR repeat</keyword>
<keyword evidence="4" id="KW-1133">Transmembrane helix</keyword>
<dbReference type="InterPro" id="IPR019734">
    <property type="entry name" value="TPR_rpt"/>
</dbReference>
<dbReference type="PROSITE" id="PS50005">
    <property type="entry name" value="TPR"/>
    <property type="match status" value="1"/>
</dbReference>
<evidence type="ECO:0000256" key="4">
    <source>
        <dbReference type="SAM" id="Phobius"/>
    </source>
</evidence>
<protein>
    <submittedName>
        <fullName evidence="5">Uncharacterized protein</fullName>
    </submittedName>
</protein>
<comment type="caution">
    <text evidence="5">The sequence shown here is derived from an EMBL/GenBank/DDBJ whole genome shotgun (WGS) entry which is preliminary data.</text>
</comment>
<dbReference type="Proteomes" id="UP000267035">
    <property type="component" value="Unassembled WGS sequence"/>
</dbReference>
<feature type="transmembrane region" description="Helical" evidence="4">
    <location>
        <begin position="198"/>
        <end position="218"/>
    </location>
</feature>
<dbReference type="SMART" id="SM00028">
    <property type="entry name" value="TPR"/>
    <property type="match status" value="6"/>
</dbReference>
<dbReference type="GO" id="GO:0009279">
    <property type="term" value="C:cell outer membrane"/>
    <property type="evidence" value="ECO:0007669"/>
    <property type="project" value="TreeGrafter"/>
</dbReference>
<sequence>MPAAGPARPALSFRPAHNAPGAQRSPLFSLPMNALPPSPAPTRRAWWIGLLLIALATAGVYWHGLGNGLVFDDNRLTDGTLDTYGTLWPWQQRLISYGSFVWLQQWLGENWAAQRALNLLLHLATTAAVGLLAHALLRQWLAQQPAQAARSNLDEALDQRLSPQELRTRADAAWLIAVGWFALNPVAVYAAGYLIQRAVVMLALFTALACWAWVRCLQVRQAAGPHAPRSTGLGWAALAAACALGAFLSKEHGALAPLLAAPLYLYIQRPPLKRVALSAALALAACAVLAAILWPRFGHVIGAAAFDETSAAYVRELERLRPGAAAQAYGLSIFNQAGLFFAYLGYWLAPYVGAMSIDMRPAFPLAFTEPLHLAGALAFVAVLAASVWALLARRDGWSLLGLSVVCVALLFGLELATTWIQDPFVLYRSYLWAIFLPAPLALVLALMLPRKAIYLAGCVALAALAALSYERISSFQSAYSVWSDAASKIDTAAPPQAFGRWRPFMNRGAELLERESAQAALEDFDRAIALGEPLGSAQFSRGMALQLLGRYAESVQAFHAAEKLGMQPPSLYYQAAFSLRGMGAPQNALAAIEEGLKRQPDAATSEHLQQLRAEIYTALGQHELAARQYQLLLELAPHSGKYRIGLGMAHLAQGQYPQAQAQIEQALAQRESASAYFARALLHARTGQAAAALADVDKAIALEPQNPMYAQLKAQLQAAPAAAPRTPVGPLRELAPGRP</sequence>
<dbReference type="SUPFAM" id="SSF48452">
    <property type="entry name" value="TPR-like"/>
    <property type="match status" value="1"/>
</dbReference>
<dbReference type="Pfam" id="PF13432">
    <property type="entry name" value="TPR_16"/>
    <property type="match status" value="2"/>
</dbReference>
<dbReference type="InterPro" id="IPR011990">
    <property type="entry name" value="TPR-like_helical_dom_sf"/>
</dbReference>
<feature type="transmembrane region" description="Helical" evidence="4">
    <location>
        <begin position="426"/>
        <end position="445"/>
    </location>
</feature>